<dbReference type="InterPro" id="IPR048254">
    <property type="entry name" value="CDP_ALCOHOL_P_TRANSF_CS"/>
</dbReference>
<feature type="transmembrane region" description="Helical" evidence="3">
    <location>
        <begin position="85"/>
        <end position="105"/>
    </location>
</feature>
<keyword evidence="1 2" id="KW-0808">Transferase</keyword>
<dbReference type="VEuPathDB" id="MicrosporidiaDB:SLOPH_2226"/>
<dbReference type="EMBL" id="ATCN01000292">
    <property type="protein sequence ID" value="EPR79351.1"/>
    <property type="molecule type" value="Genomic_DNA"/>
</dbReference>
<dbReference type="InterPro" id="IPR043130">
    <property type="entry name" value="CDP-OH_PTrfase_TM_dom"/>
</dbReference>
<keyword evidence="3" id="KW-0472">Membrane</keyword>
<dbReference type="InParanoid" id="S7W905"/>
<dbReference type="HOGENOM" id="CLU_067602_2_0_1"/>
<organism evidence="4 5">
    <name type="scientific">Spraguea lophii (strain 42_110)</name>
    <name type="common">Microsporidian parasite</name>
    <dbReference type="NCBI Taxonomy" id="1358809"/>
    <lineage>
        <taxon>Eukaryota</taxon>
        <taxon>Fungi</taxon>
        <taxon>Fungi incertae sedis</taxon>
        <taxon>Microsporidia</taxon>
        <taxon>Spragueidae</taxon>
        <taxon>Spraguea</taxon>
    </lineage>
</organism>
<protein>
    <submittedName>
        <fullName evidence="4">CDP-diacylglycerolinsitol-3-phosphatidyltransferase</fullName>
    </submittedName>
</protein>
<keyword evidence="3" id="KW-1133">Transmembrane helix</keyword>
<dbReference type="InterPro" id="IPR000462">
    <property type="entry name" value="CDP-OH_P_trans"/>
</dbReference>
<dbReference type="STRING" id="1358809.S7W905"/>
<feature type="transmembrane region" description="Helical" evidence="3">
    <location>
        <begin position="12"/>
        <end position="36"/>
    </location>
</feature>
<evidence type="ECO:0000313" key="5">
    <source>
        <dbReference type="Proteomes" id="UP000014978"/>
    </source>
</evidence>
<dbReference type="FunCoup" id="S7W905">
    <property type="interactions" value="145"/>
</dbReference>
<dbReference type="Proteomes" id="UP000014978">
    <property type="component" value="Unassembled WGS sequence"/>
</dbReference>
<dbReference type="GO" id="GO:0008654">
    <property type="term" value="P:phospholipid biosynthetic process"/>
    <property type="evidence" value="ECO:0007669"/>
    <property type="project" value="InterPro"/>
</dbReference>
<evidence type="ECO:0000256" key="3">
    <source>
        <dbReference type="SAM" id="Phobius"/>
    </source>
</evidence>
<dbReference type="Pfam" id="PF01066">
    <property type="entry name" value="CDP-OH_P_transf"/>
    <property type="match status" value="1"/>
</dbReference>
<evidence type="ECO:0000256" key="2">
    <source>
        <dbReference type="RuleBase" id="RU003750"/>
    </source>
</evidence>
<feature type="transmembrane region" description="Helical" evidence="3">
    <location>
        <begin position="125"/>
        <end position="144"/>
    </location>
</feature>
<reference evidence="5" key="1">
    <citation type="journal article" date="2013" name="PLoS Genet.">
        <title>The genome of Spraguea lophii and the basis of host-microsporidian interactions.</title>
        <authorList>
            <person name="Campbell S.E."/>
            <person name="Williams T.A."/>
            <person name="Yousuf A."/>
            <person name="Soanes D.M."/>
            <person name="Paszkiewicz K.H."/>
            <person name="Williams B.A.P."/>
        </authorList>
    </citation>
    <scope>NUCLEOTIDE SEQUENCE [LARGE SCALE GENOMIC DNA]</scope>
    <source>
        <strain evidence="5">42_110</strain>
    </source>
</reference>
<keyword evidence="5" id="KW-1185">Reference proteome</keyword>
<gene>
    <name evidence="4" type="ORF">SLOPH_2226</name>
</gene>
<evidence type="ECO:0000256" key="1">
    <source>
        <dbReference type="ARBA" id="ARBA00022679"/>
    </source>
</evidence>
<comment type="similarity">
    <text evidence="2">Belongs to the CDP-alcohol phosphatidyltransferase class-I family.</text>
</comment>
<keyword evidence="3" id="KW-0812">Transmembrane</keyword>
<evidence type="ECO:0000313" key="4">
    <source>
        <dbReference type="EMBL" id="EPR79351.1"/>
    </source>
</evidence>
<accession>S7W905</accession>
<dbReference type="GO" id="GO:0016020">
    <property type="term" value="C:membrane"/>
    <property type="evidence" value="ECO:0007669"/>
    <property type="project" value="InterPro"/>
</dbReference>
<proteinExistence type="inferred from homology"/>
<dbReference type="OrthoDB" id="10251079at2759"/>
<dbReference type="GO" id="GO:0016780">
    <property type="term" value="F:phosphotransferase activity, for other substituted phosphate groups"/>
    <property type="evidence" value="ECO:0007669"/>
    <property type="project" value="InterPro"/>
</dbReference>
<sequence>MTSLFTYANILCYIRFYLNICSIFASGIMFIILHLLSSSIDLIDGFIARKFNQVSILGRCLDMFNDRLGYLIIIFKCKNIATHVFLLYIIDFISNSIYFASHLFYKTEFKKSKNIFLRHFYKEYLFVPLCAGTELYFSSLYLSYYYPKFIFIKDILFCFYIMKSFFHCNMFLEAFKVL</sequence>
<dbReference type="Gene3D" id="1.20.120.1760">
    <property type="match status" value="1"/>
</dbReference>
<name>S7W905_SPRLO</name>
<dbReference type="AlphaFoldDB" id="S7W905"/>
<comment type="caution">
    <text evidence="4">The sequence shown here is derived from an EMBL/GenBank/DDBJ whole genome shotgun (WGS) entry which is preliminary data.</text>
</comment>
<dbReference type="PROSITE" id="PS00379">
    <property type="entry name" value="CDP_ALCOHOL_P_TRANSF"/>
    <property type="match status" value="1"/>
</dbReference>